<dbReference type="EMBL" id="MU006222">
    <property type="protein sequence ID" value="KAF2828334.1"/>
    <property type="molecule type" value="Genomic_DNA"/>
</dbReference>
<keyword evidence="1" id="KW-0732">Signal</keyword>
<reference evidence="2" key="1">
    <citation type="journal article" date="2020" name="Stud. Mycol.">
        <title>101 Dothideomycetes genomes: a test case for predicting lifestyles and emergence of pathogens.</title>
        <authorList>
            <person name="Haridas S."/>
            <person name="Albert R."/>
            <person name="Binder M."/>
            <person name="Bloem J."/>
            <person name="Labutti K."/>
            <person name="Salamov A."/>
            <person name="Andreopoulos B."/>
            <person name="Baker S."/>
            <person name="Barry K."/>
            <person name="Bills G."/>
            <person name="Bluhm B."/>
            <person name="Cannon C."/>
            <person name="Castanera R."/>
            <person name="Culley D."/>
            <person name="Daum C."/>
            <person name="Ezra D."/>
            <person name="Gonzalez J."/>
            <person name="Henrissat B."/>
            <person name="Kuo A."/>
            <person name="Liang C."/>
            <person name="Lipzen A."/>
            <person name="Lutzoni F."/>
            <person name="Magnuson J."/>
            <person name="Mondo S."/>
            <person name="Nolan M."/>
            <person name="Ohm R."/>
            <person name="Pangilinan J."/>
            <person name="Park H.-J."/>
            <person name="Ramirez L."/>
            <person name="Alfaro M."/>
            <person name="Sun H."/>
            <person name="Tritt A."/>
            <person name="Yoshinaga Y."/>
            <person name="Zwiers L.-H."/>
            <person name="Turgeon B."/>
            <person name="Goodwin S."/>
            <person name="Spatafora J."/>
            <person name="Crous P."/>
            <person name="Grigoriev I."/>
        </authorList>
    </citation>
    <scope>NUCLEOTIDE SEQUENCE</scope>
    <source>
        <strain evidence="2">CBS 113818</strain>
    </source>
</reference>
<gene>
    <name evidence="2" type="ORF">CC86DRAFT_368589</name>
</gene>
<dbReference type="Proteomes" id="UP000799424">
    <property type="component" value="Unassembled WGS sequence"/>
</dbReference>
<sequence>MKFFISIALLFGATALALPTAPLAAGGLSARTESASGMARLCSQPSDADITPDNDDYVVYPDVDGDEDVVYAYHAIND</sequence>
<feature type="chain" id="PRO_5025689807" evidence="1">
    <location>
        <begin position="18"/>
        <end position="78"/>
    </location>
</feature>
<dbReference type="AlphaFoldDB" id="A0A6A7A6A3"/>
<accession>A0A6A7A6A3</accession>
<organism evidence="2 3">
    <name type="scientific">Ophiobolus disseminans</name>
    <dbReference type="NCBI Taxonomy" id="1469910"/>
    <lineage>
        <taxon>Eukaryota</taxon>
        <taxon>Fungi</taxon>
        <taxon>Dikarya</taxon>
        <taxon>Ascomycota</taxon>
        <taxon>Pezizomycotina</taxon>
        <taxon>Dothideomycetes</taxon>
        <taxon>Pleosporomycetidae</taxon>
        <taxon>Pleosporales</taxon>
        <taxon>Pleosporineae</taxon>
        <taxon>Phaeosphaeriaceae</taxon>
        <taxon>Ophiobolus</taxon>
    </lineage>
</organism>
<evidence type="ECO:0000313" key="2">
    <source>
        <dbReference type="EMBL" id="KAF2828334.1"/>
    </source>
</evidence>
<protein>
    <submittedName>
        <fullName evidence="2">Uncharacterized protein</fullName>
    </submittedName>
</protein>
<evidence type="ECO:0000313" key="3">
    <source>
        <dbReference type="Proteomes" id="UP000799424"/>
    </source>
</evidence>
<name>A0A6A7A6A3_9PLEO</name>
<evidence type="ECO:0000256" key="1">
    <source>
        <dbReference type="SAM" id="SignalP"/>
    </source>
</evidence>
<keyword evidence="3" id="KW-1185">Reference proteome</keyword>
<feature type="signal peptide" evidence="1">
    <location>
        <begin position="1"/>
        <end position="17"/>
    </location>
</feature>
<proteinExistence type="predicted"/>
<feature type="non-terminal residue" evidence="2">
    <location>
        <position position="78"/>
    </location>
</feature>